<dbReference type="AlphaFoldDB" id="A0A3N4IYY4"/>
<proteinExistence type="predicted"/>
<accession>A0A3N4IYY4</accession>
<organism evidence="1 2">
    <name type="scientific">Choiromyces venosus 120613-1</name>
    <dbReference type="NCBI Taxonomy" id="1336337"/>
    <lineage>
        <taxon>Eukaryota</taxon>
        <taxon>Fungi</taxon>
        <taxon>Dikarya</taxon>
        <taxon>Ascomycota</taxon>
        <taxon>Pezizomycotina</taxon>
        <taxon>Pezizomycetes</taxon>
        <taxon>Pezizales</taxon>
        <taxon>Tuberaceae</taxon>
        <taxon>Choiromyces</taxon>
    </lineage>
</organism>
<dbReference type="EMBL" id="ML120581">
    <property type="protein sequence ID" value="RPA89420.1"/>
    <property type="molecule type" value="Genomic_DNA"/>
</dbReference>
<protein>
    <submittedName>
        <fullName evidence="1">Uncharacterized protein</fullName>
    </submittedName>
</protein>
<evidence type="ECO:0000313" key="2">
    <source>
        <dbReference type="Proteomes" id="UP000276215"/>
    </source>
</evidence>
<reference evidence="1 2" key="1">
    <citation type="journal article" date="2018" name="Nat. Ecol. Evol.">
        <title>Pezizomycetes genomes reveal the molecular basis of ectomycorrhizal truffle lifestyle.</title>
        <authorList>
            <person name="Murat C."/>
            <person name="Payen T."/>
            <person name="Noel B."/>
            <person name="Kuo A."/>
            <person name="Morin E."/>
            <person name="Chen J."/>
            <person name="Kohler A."/>
            <person name="Krizsan K."/>
            <person name="Balestrini R."/>
            <person name="Da Silva C."/>
            <person name="Montanini B."/>
            <person name="Hainaut M."/>
            <person name="Levati E."/>
            <person name="Barry K.W."/>
            <person name="Belfiori B."/>
            <person name="Cichocki N."/>
            <person name="Clum A."/>
            <person name="Dockter R.B."/>
            <person name="Fauchery L."/>
            <person name="Guy J."/>
            <person name="Iotti M."/>
            <person name="Le Tacon F."/>
            <person name="Lindquist E.A."/>
            <person name="Lipzen A."/>
            <person name="Malagnac F."/>
            <person name="Mello A."/>
            <person name="Molinier V."/>
            <person name="Miyauchi S."/>
            <person name="Poulain J."/>
            <person name="Riccioni C."/>
            <person name="Rubini A."/>
            <person name="Sitrit Y."/>
            <person name="Splivallo R."/>
            <person name="Traeger S."/>
            <person name="Wang M."/>
            <person name="Zifcakova L."/>
            <person name="Wipf D."/>
            <person name="Zambonelli A."/>
            <person name="Paolocci F."/>
            <person name="Nowrousian M."/>
            <person name="Ottonello S."/>
            <person name="Baldrian P."/>
            <person name="Spatafora J.W."/>
            <person name="Henrissat B."/>
            <person name="Nagy L.G."/>
            <person name="Aury J.M."/>
            <person name="Wincker P."/>
            <person name="Grigoriev I.V."/>
            <person name="Bonfante P."/>
            <person name="Martin F.M."/>
        </authorList>
    </citation>
    <scope>NUCLEOTIDE SEQUENCE [LARGE SCALE GENOMIC DNA]</scope>
    <source>
        <strain evidence="1 2">120613-1</strain>
    </source>
</reference>
<gene>
    <name evidence="1" type="ORF">L873DRAFT_1822854</name>
</gene>
<name>A0A3N4IYY4_9PEZI</name>
<dbReference type="Proteomes" id="UP000276215">
    <property type="component" value="Unassembled WGS sequence"/>
</dbReference>
<evidence type="ECO:0000313" key="1">
    <source>
        <dbReference type="EMBL" id="RPA89420.1"/>
    </source>
</evidence>
<sequence length="58" mass="6850">MVNQKMEMGVLAFGKFENWKRKTGEEKLDIFDEEWRKQFGDEESEVDWGLGSDDDGDF</sequence>
<keyword evidence="2" id="KW-1185">Reference proteome</keyword>